<keyword evidence="3" id="KW-1185">Reference proteome</keyword>
<gene>
    <name evidence="2" type="ORF">Plil01_001011500</name>
</gene>
<name>A0A9W6X0Q8_9STRA</name>
<protein>
    <submittedName>
        <fullName evidence="2">Unnamed protein product</fullName>
    </submittedName>
</protein>
<dbReference type="AlphaFoldDB" id="A0A9W6X0Q8"/>
<accession>A0A9W6X0Q8</accession>
<organism evidence="2 3">
    <name type="scientific">Phytophthora lilii</name>
    <dbReference type="NCBI Taxonomy" id="2077276"/>
    <lineage>
        <taxon>Eukaryota</taxon>
        <taxon>Sar</taxon>
        <taxon>Stramenopiles</taxon>
        <taxon>Oomycota</taxon>
        <taxon>Peronosporomycetes</taxon>
        <taxon>Peronosporales</taxon>
        <taxon>Peronosporaceae</taxon>
        <taxon>Phytophthora</taxon>
    </lineage>
</organism>
<comment type="caution">
    <text evidence="2">The sequence shown here is derived from an EMBL/GenBank/DDBJ whole genome shotgun (WGS) entry which is preliminary data.</text>
</comment>
<feature type="region of interest" description="Disordered" evidence="1">
    <location>
        <begin position="1"/>
        <end position="50"/>
    </location>
</feature>
<feature type="compositionally biased region" description="Basic residues" evidence="1">
    <location>
        <begin position="1"/>
        <end position="10"/>
    </location>
</feature>
<feature type="compositionally biased region" description="Low complexity" evidence="1">
    <location>
        <begin position="26"/>
        <end position="41"/>
    </location>
</feature>
<dbReference type="EMBL" id="BSXW01000524">
    <property type="protein sequence ID" value="GMF24632.1"/>
    <property type="molecule type" value="Genomic_DNA"/>
</dbReference>
<evidence type="ECO:0000313" key="2">
    <source>
        <dbReference type="EMBL" id="GMF24632.1"/>
    </source>
</evidence>
<dbReference type="Proteomes" id="UP001165083">
    <property type="component" value="Unassembled WGS sequence"/>
</dbReference>
<evidence type="ECO:0000313" key="3">
    <source>
        <dbReference type="Proteomes" id="UP001165083"/>
    </source>
</evidence>
<sequence length="405" mass="45329">MQRRKLRQCSHVHFNSGQNLGEHPAGRPGRGAARGAAVSAAQLGDGHDRHHGAVLPQARVRAADARSVVEVLAGLGAGARDRLDRHARSCQCRYGRVPVPFSQFLPMVPMSVVGRWIECQVVNSPETKARLYKIDQWLAMFCTADFDLPDLHGNFYDPQAQSAAVVLPPASTYQTASTILTVDSGERRSRHSSGDIAPDVISATLTIAQKKQVSKYFDRKTPSRYFSQFPKYQDAAFMKTHHELVRLKSVLANTEQPEKRRHHSTLGEEFASPAGKSAESIAPFFHASYKLEQSNRSTWQLSSTASCTLSQLLFVSRRDEARREVAFVQNVTSTLHQTEIILLSSYITFSVMAYYGKNLNTKSLLPKCELTHFVCIHRFVFGYCLLVAQSQVLRYNVVHGNVRRR</sequence>
<proteinExistence type="predicted"/>
<evidence type="ECO:0000256" key="1">
    <source>
        <dbReference type="SAM" id="MobiDB-lite"/>
    </source>
</evidence>
<reference evidence="2" key="1">
    <citation type="submission" date="2023-04" db="EMBL/GenBank/DDBJ databases">
        <title>Phytophthora lilii NBRC 32176.</title>
        <authorList>
            <person name="Ichikawa N."/>
            <person name="Sato H."/>
            <person name="Tonouchi N."/>
        </authorList>
    </citation>
    <scope>NUCLEOTIDE SEQUENCE</scope>
    <source>
        <strain evidence="2">NBRC 32176</strain>
    </source>
</reference>